<keyword evidence="6" id="KW-1185">Reference proteome</keyword>
<proteinExistence type="predicted"/>
<dbReference type="Proteomes" id="UP000002852">
    <property type="component" value="Unassembled WGS sequence"/>
</dbReference>
<evidence type="ECO:0000256" key="3">
    <source>
        <dbReference type="SAM" id="Coils"/>
    </source>
</evidence>
<evidence type="ECO:0000313" key="5">
    <source>
        <dbReference type="Ensembl" id="ENSXMAP00000041839.1"/>
    </source>
</evidence>
<feature type="domain" description="C-type lectin" evidence="4">
    <location>
        <begin position="115"/>
        <end position="228"/>
    </location>
</feature>
<dbReference type="InParanoid" id="A0A3B5REW9"/>
<dbReference type="GeneTree" id="ENSGT01020000230338"/>
<dbReference type="Pfam" id="PF00059">
    <property type="entry name" value="Lectin_C"/>
    <property type="match status" value="1"/>
</dbReference>
<reference evidence="6" key="2">
    <citation type="journal article" date="2013" name="Nat. Genet.">
        <title>The genome of the platyfish, Xiphophorus maculatus, provides insights into evolutionary adaptation and several complex traits.</title>
        <authorList>
            <person name="Schartl M."/>
            <person name="Walter R.B."/>
            <person name="Shen Y."/>
            <person name="Garcia T."/>
            <person name="Catchen J."/>
            <person name="Amores A."/>
            <person name="Braasch I."/>
            <person name="Chalopin D."/>
            <person name="Volff J.N."/>
            <person name="Lesch K.P."/>
            <person name="Bisazza A."/>
            <person name="Minx P."/>
            <person name="Hillier L."/>
            <person name="Wilson R.K."/>
            <person name="Fuerstenberg S."/>
            <person name="Boore J."/>
            <person name="Searle S."/>
            <person name="Postlethwait J.H."/>
            <person name="Warren W.C."/>
        </authorList>
    </citation>
    <scope>NUCLEOTIDE SEQUENCE [LARGE SCALE GENOMIC DNA]</scope>
    <source>
        <strain evidence="6">JP 163 A</strain>
    </source>
</reference>
<dbReference type="InterPro" id="IPR016186">
    <property type="entry name" value="C-type_lectin-like/link_sf"/>
</dbReference>
<keyword evidence="1" id="KW-0430">Lectin</keyword>
<dbReference type="OMA" id="HWICERL"/>
<dbReference type="SMART" id="SM00034">
    <property type="entry name" value="CLECT"/>
    <property type="match status" value="1"/>
</dbReference>
<accession>A0A3B5REW9</accession>
<evidence type="ECO:0000256" key="1">
    <source>
        <dbReference type="ARBA" id="ARBA00022734"/>
    </source>
</evidence>
<dbReference type="InterPro" id="IPR016187">
    <property type="entry name" value="CTDL_fold"/>
</dbReference>
<reference evidence="5" key="4">
    <citation type="submission" date="2025-09" db="UniProtKB">
        <authorList>
            <consortium name="Ensembl"/>
        </authorList>
    </citation>
    <scope>IDENTIFICATION</scope>
    <source>
        <strain evidence="5">JP 163 A</strain>
    </source>
</reference>
<reference evidence="6" key="1">
    <citation type="submission" date="2012-01" db="EMBL/GenBank/DDBJ databases">
        <authorList>
            <person name="Walter R."/>
            <person name="Schartl M."/>
            <person name="Warren W."/>
        </authorList>
    </citation>
    <scope>NUCLEOTIDE SEQUENCE [LARGE SCALE GENOMIC DNA]</scope>
    <source>
        <strain evidence="6">JP 163 A</strain>
    </source>
</reference>
<dbReference type="PANTHER" id="PTHR22803">
    <property type="entry name" value="MANNOSE, PHOSPHOLIPASE, LECTIN RECEPTOR RELATED"/>
    <property type="match status" value="1"/>
</dbReference>
<protein>
    <recommendedName>
        <fullName evidence="4">C-type lectin domain-containing protein</fullName>
    </recommendedName>
</protein>
<keyword evidence="3" id="KW-0175">Coiled coil</keyword>
<dbReference type="CDD" id="cd03590">
    <property type="entry name" value="CLECT_DC-SIGN_like"/>
    <property type="match status" value="1"/>
</dbReference>
<dbReference type="GO" id="GO:0030246">
    <property type="term" value="F:carbohydrate binding"/>
    <property type="evidence" value="ECO:0007669"/>
    <property type="project" value="UniProtKB-KW"/>
</dbReference>
<dbReference type="InterPro" id="IPR001304">
    <property type="entry name" value="C-type_lectin-like"/>
</dbReference>
<reference evidence="5" key="3">
    <citation type="submission" date="2025-08" db="UniProtKB">
        <authorList>
            <consortium name="Ensembl"/>
        </authorList>
    </citation>
    <scope>IDENTIFICATION</scope>
    <source>
        <strain evidence="5">JP 163 A</strain>
    </source>
</reference>
<evidence type="ECO:0000256" key="2">
    <source>
        <dbReference type="ARBA" id="ARBA00023157"/>
    </source>
</evidence>
<dbReference type="PROSITE" id="PS00615">
    <property type="entry name" value="C_TYPE_LECTIN_1"/>
    <property type="match status" value="1"/>
</dbReference>
<dbReference type="Ensembl" id="ENSXMAT00000034831.1">
    <property type="protein sequence ID" value="ENSXMAP00000041839.1"/>
    <property type="gene ID" value="ENSXMAG00000022098.1"/>
</dbReference>
<organism evidence="5 6">
    <name type="scientific">Xiphophorus maculatus</name>
    <name type="common">Southern platyfish</name>
    <name type="synonym">Platypoecilus maculatus</name>
    <dbReference type="NCBI Taxonomy" id="8083"/>
    <lineage>
        <taxon>Eukaryota</taxon>
        <taxon>Metazoa</taxon>
        <taxon>Chordata</taxon>
        <taxon>Craniata</taxon>
        <taxon>Vertebrata</taxon>
        <taxon>Euteleostomi</taxon>
        <taxon>Actinopterygii</taxon>
        <taxon>Neopterygii</taxon>
        <taxon>Teleostei</taxon>
        <taxon>Neoteleostei</taxon>
        <taxon>Acanthomorphata</taxon>
        <taxon>Ovalentaria</taxon>
        <taxon>Atherinomorphae</taxon>
        <taxon>Cyprinodontiformes</taxon>
        <taxon>Poeciliidae</taxon>
        <taxon>Poeciliinae</taxon>
        <taxon>Xiphophorus</taxon>
    </lineage>
</organism>
<feature type="coiled-coil region" evidence="3">
    <location>
        <begin position="83"/>
        <end position="110"/>
    </location>
</feature>
<evidence type="ECO:0000313" key="6">
    <source>
        <dbReference type="Proteomes" id="UP000002852"/>
    </source>
</evidence>
<dbReference type="InterPro" id="IPR018378">
    <property type="entry name" value="C-type_lectin_CS"/>
</dbReference>
<keyword evidence="2" id="KW-1015">Disulfide bond</keyword>
<evidence type="ECO:0000259" key="4">
    <source>
        <dbReference type="PROSITE" id="PS50041"/>
    </source>
</evidence>
<dbReference type="InterPro" id="IPR033989">
    <property type="entry name" value="CD209-like_CTLD"/>
</dbReference>
<dbReference type="SUPFAM" id="SSF56436">
    <property type="entry name" value="C-type lectin-like"/>
    <property type="match status" value="1"/>
</dbReference>
<sequence length="233" mass="27550">MSVLQRNTLTAERDALKKINVGEFIGNLVFVRREKLSTAIYEESFLCLGTNCMDDFFCFCFVFKSILKHLCCIQKTKKVKNVFLDLESSKRNLTEERDELQMKLTKFAQAQWVYFGGSFYYISATQRSWQSSQYFCQYQGADLVIINSREEEVCIKFQKRAWIGLTDRIQEGSWKWVDGTALTQSYWRFGEPNHFKGRNEDCVEIQNFDSERNWNDAQCANDNYWICEKNFDI</sequence>
<dbReference type="InterPro" id="IPR050111">
    <property type="entry name" value="C-type_lectin/snaclec_domain"/>
</dbReference>
<dbReference type="PROSITE" id="PS50041">
    <property type="entry name" value="C_TYPE_LECTIN_2"/>
    <property type="match status" value="1"/>
</dbReference>
<dbReference type="AlphaFoldDB" id="A0A3B5REW9"/>
<dbReference type="Gene3D" id="3.10.100.10">
    <property type="entry name" value="Mannose-Binding Protein A, subunit A"/>
    <property type="match status" value="1"/>
</dbReference>
<name>A0A3B5REW9_XIPMA</name>